<feature type="compositionally biased region" description="Pro residues" evidence="1">
    <location>
        <begin position="921"/>
        <end position="931"/>
    </location>
</feature>
<name>A0A2R6RVW3_9APHY</name>
<dbReference type="PANTHER" id="PTHR47839:SF1">
    <property type="entry name" value="DOMAIN PROTEIN, PUTATIVE (AFU_ORTHOLOGUE AFUA_6G04830)-RELATED"/>
    <property type="match status" value="1"/>
</dbReference>
<dbReference type="InterPro" id="IPR022155">
    <property type="entry name" value="DUF3684"/>
</dbReference>
<accession>A0A2R6RVW3</accession>
<dbReference type="Pfam" id="PF12449">
    <property type="entry name" value="DUF3684"/>
    <property type="match status" value="1"/>
</dbReference>
<organism evidence="2 3">
    <name type="scientific">Hermanssonia centrifuga</name>
    <dbReference type="NCBI Taxonomy" id="98765"/>
    <lineage>
        <taxon>Eukaryota</taxon>
        <taxon>Fungi</taxon>
        <taxon>Dikarya</taxon>
        <taxon>Basidiomycota</taxon>
        <taxon>Agaricomycotina</taxon>
        <taxon>Agaricomycetes</taxon>
        <taxon>Polyporales</taxon>
        <taxon>Meruliaceae</taxon>
        <taxon>Hermanssonia</taxon>
    </lineage>
</organism>
<protein>
    <submittedName>
        <fullName evidence="2">Uncharacterized protein</fullName>
    </submittedName>
</protein>
<gene>
    <name evidence="2" type="ORF">PHLCEN_2v1789</name>
</gene>
<dbReference type="EMBL" id="MLYV02000146">
    <property type="protein sequence ID" value="PSS34172.1"/>
    <property type="molecule type" value="Genomic_DNA"/>
</dbReference>
<dbReference type="Proteomes" id="UP000186601">
    <property type="component" value="Unassembled WGS sequence"/>
</dbReference>
<comment type="caution">
    <text evidence="2">The sequence shown here is derived from an EMBL/GenBank/DDBJ whole genome shotgun (WGS) entry which is preliminary data.</text>
</comment>
<dbReference type="OrthoDB" id="10031156at2759"/>
<feature type="region of interest" description="Disordered" evidence="1">
    <location>
        <begin position="792"/>
        <end position="829"/>
    </location>
</feature>
<evidence type="ECO:0000256" key="1">
    <source>
        <dbReference type="SAM" id="MobiDB-lite"/>
    </source>
</evidence>
<keyword evidence="3" id="KW-1185">Reference proteome</keyword>
<dbReference type="PANTHER" id="PTHR47839">
    <property type="entry name" value="DOMAIN PROTEIN, PUTATIVE (AFU_ORTHOLOGUE AFUA_6G04830)-RELATED"/>
    <property type="match status" value="1"/>
</dbReference>
<sequence>MSSIQTFLNMRSIGSSIPTDGPLPDSLLPLNISRNFDPQSLISAFGWKELTIGEWLRHVLDPDVSKSNAEYDLTLSPTWAERVLNVLARVWPACPRAVQEDVINLLKDKICIPTSAGLRTPQEAYFQNAHVFPDLPLITLPSGAPVKGPLEKFVQALGVRKHVELQIVFDRMLKAGDWSIVDLIKYLVAVQSTLSSEELDRLRLTPAFPKENGNADATSDKTRKTRSRAEHLYEPLDVFKELGLPVIDWGSKKWRGSSEEAKFLFLLGLRRFPPLDTVLGLAAGPDERIRGLALKYFLDNFAARYSDYQPASYSQLAFIPALKGRAPCMAKPGEVFASSTWASLGFMILNPNLQADAATKLGVKDHPPASFLVSLLEKSPPETEDVARLWFGAMATRTTDFAPRDLRSLSRLLIVPVTTLKDGEAKAGSAVRLIAPSQCYFKRDTNGQIHSKLFTFVDFGPQANQFLSACGTKHEPTVEEIAVILLEDPSRFWELADGRDNFLIELRNIAVNHRLLSPATLTRMKQGPIFLGSRRIKREKFKSKESSADLEEDENWEYEYGLFTPDKIVIADDTNAYRVFGDSIFACPQEDLLEDFYSEVGSRRLSSMVEEEYRTTTEIKGSRKAVEIRSLILERLPLFLHEHTHAKPRVPFSWLNNNTNFVVRTFGKLTVTKSLTYGEVRAVRNQDSSAVAMRVGRGPIELWLAGNDLVDMFEVSTSICRLLFDSPRASDALLFMTILSTDLRALRRRGYNVDRILQKQKTAAEDAARERAQQTALVPQDVLLAMAHASAAIDQRPGSPSSESALDNDVGLGREKIQPPHWMPKGNLKDNLDSWKRMLTSKNGSRPVSVPVLGAGSAAEPPSDHQSISSAPIPESANGSPSPLPPPTTPAPLLLSSSPPHTKTQAPLLSPPRPTASRPVTPAPLLSPPRPTASRPVTPGPTVTPRDHIGKLQFI</sequence>
<evidence type="ECO:0000313" key="3">
    <source>
        <dbReference type="Proteomes" id="UP000186601"/>
    </source>
</evidence>
<dbReference type="STRING" id="98765.A0A2R6RVW3"/>
<feature type="region of interest" description="Disordered" evidence="1">
    <location>
        <begin position="842"/>
        <end position="955"/>
    </location>
</feature>
<feature type="compositionally biased region" description="Basic and acidic residues" evidence="1">
    <location>
        <begin position="945"/>
        <end position="955"/>
    </location>
</feature>
<evidence type="ECO:0000313" key="2">
    <source>
        <dbReference type="EMBL" id="PSS34172.1"/>
    </source>
</evidence>
<feature type="compositionally biased region" description="Low complexity" evidence="1">
    <location>
        <begin position="891"/>
        <end position="900"/>
    </location>
</feature>
<dbReference type="AlphaFoldDB" id="A0A2R6RVW3"/>
<reference evidence="2 3" key="1">
    <citation type="submission" date="2018-02" db="EMBL/GenBank/DDBJ databases">
        <title>Genome sequence of the basidiomycete white-rot fungus Phlebia centrifuga.</title>
        <authorList>
            <person name="Granchi Z."/>
            <person name="Peng M."/>
            <person name="de Vries R.P."/>
            <person name="Hilden K."/>
            <person name="Makela M.R."/>
            <person name="Grigoriev I."/>
            <person name="Riley R."/>
        </authorList>
    </citation>
    <scope>NUCLEOTIDE SEQUENCE [LARGE SCALE GENOMIC DNA]</scope>
    <source>
        <strain evidence="2 3">FBCC195</strain>
    </source>
</reference>
<proteinExistence type="predicted"/>